<keyword evidence="1" id="KW-0472">Membrane</keyword>
<keyword evidence="1" id="KW-0812">Transmembrane</keyword>
<dbReference type="AlphaFoldDB" id="A0A2H0VBV6"/>
<feature type="transmembrane region" description="Helical" evidence="1">
    <location>
        <begin position="7"/>
        <end position="28"/>
    </location>
</feature>
<evidence type="ECO:0000313" key="2">
    <source>
        <dbReference type="EMBL" id="PIR96573.1"/>
    </source>
</evidence>
<dbReference type="InterPro" id="IPR011467">
    <property type="entry name" value="DUF1573"/>
</dbReference>
<comment type="caution">
    <text evidence="2">The sequence shown here is derived from an EMBL/GenBank/DDBJ whole genome shotgun (WGS) entry which is preliminary data.</text>
</comment>
<proteinExistence type="predicted"/>
<organism evidence="2 3">
    <name type="scientific">Candidatus Doudnabacteria bacterium CG10_big_fil_rev_8_21_14_0_10_42_18</name>
    <dbReference type="NCBI Taxonomy" id="1974552"/>
    <lineage>
        <taxon>Bacteria</taxon>
        <taxon>Candidatus Doudnaibacteriota</taxon>
    </lineage>
</organism>
<keyword evidence="1" id="KW-1133">Transmembrane helix</keyword>
<dbReference type="Proteomes" id="UP000230922">
    <property type="component" value="Unassembled WGS sequence"/>
</dbReference>
<gene>
    <name evidence="2" type="ORF">COT92_00310</name>
</gene>
<sequence>MQKQSSNGLWIIIALTVFVLLIGAGLMFSSSPSPATNSQNQAVSGALSAEASFYDFGTISMKDGDVSKAFPISNSSESPVTIAKLYTSCMCTKAKLKTPEREFGPYGMAGHGIIPRIDASLEGGQQAEVEVVFDPAAHGPAGIGPISREVYVETTDGKKLTLSFKANVTP</sequence>
<dbReference type="Pfam" id="PF07610">
    <property type="entry name" value="DUF1573"/>
    <property type="match status" value="1"/>
</dbReference>
<dbReference type="InterPro" id="IPR013783">
    <property type="entry name" value="Ig-like_fold"/>
</dbReference>
<evidence type="ECO:0000313" key="3">
    <source>
        <dbReference type="Proteomes" id="UP000230922"/>
    </source>
</evidence>
<evidence type="ECO:0008006" key="4">
    <source>
        <dbReference type="Google" id="ProtNLM"/>
    </source>
</evidence>
<accession>A0A2H0VBV6</accession>
<reference evidence="3" key="1">
    <citation type="submission" date="2017-09" db="EMBL/GenBank/DDBJ databases">
        <title>Depth-based differentiation of microbial function through sediment-hosted aquifers and enrichment of novel symbionts in the deep terrestrial subsurface.</title>
        <authorList>
            <person name="Probst A.J."/>
            <person name="Ladd B."/>
            <person name="Jarett J.K."/>
            <person name="Geller-Mcgrath D.E."/>
            <person name="Sieber C.M.K."/>
            <person name="Emerson J.B."/>
            <person name="Anantharaman K."/>
            <person name="Thomas B.C."/>
            <person name="Malmstrom R."/>
            <person name="Stieglmeier M."/>
            <person name="Klingl A."/>
            <person name="Woyke T."/>
            <person name="Ryan C.M."/>
            <person name="Banfield J.F."/>
        </authorList>
    </citation>
    <scope>NUCLEOTIDE SEQUENCE [LARGE SCALE GENOMIC DNA]</scope>
</reference>
<dbReference type="Gene3D" id="2.60.40.10">
    <property type="entry name" value="Immunoglobulins"/>
    <property type="match status" value="1"/>
</dbReference>
<protein>
    <recommendedName>
        <fullName evidence="4">DUF1573 domain-containing protein</fullName>
    </recommendedName>
</protein>
<dbReference type="EMBL" id="PFAK01000004">
    <property type="protein sequence ID" value="PIR96573.1"/>
    <property type="molecule type" value="Genomic_DNA"/>
</dbReference>
<name>A0A2H0VBV6_9BACT</name>
<evidence type="ECO:0000256" key="1">
    <source>
        <dbReference type="SAM" id="Phobius"/>
    </source>
</evidence>